<evidence type="ECO:0000313" key="2">
    <source>
        <dbReference type="Proteomes" id="UP001437460"/>
    </source>
</evidence>
<gene>
    <name evidence="1" type="ORF">WMO41_12020</name>
</gene>
<dbReference type="Proteomes" id="UP001437460">
    <property type="component" value="Unassembled WGS sequence"/>
</dbReference>
<accession>A0ABV1HP36</accession>
<dbReference type="RefSeq" id="WP_349229955.1">
    <property type="nucleotide sequence ID" value="NZ_JBBMFJ010000026.1"/>
</dbReference>
<sequence length="179" mass="21114">MDYDGNLSDEIAENFLNVCDFLRDVLPQEKFDEVEKVRSYFGRDDAVFEELLGYVKEKMTGYYRMTAIRKLETTSPDKVLFALEQILENFVFRYHPEFCRKKYKELGFAELQDLYDVAITLDSLVTFMVKCNYTKEAIKDAFAAITYLSDTTCKYLADEIDQNFEQQRMVVILNQLEKK</sequence>
<keyword evidence="2" id="KW-1185">Reference proteome</keyword>
<name>A0ABV1HP36_9FIRM</name>
<proteinExistence type="predicted"/>
<dbReference type="EMBL" id="JBBMFJ010000026">
    <property type="protein sequence ID" value="MEQ2563879.1"/>
    <property type="molecule type" value="Genomic_DNA"/>
</dbReference>
<evidence type="ECO:0000313" key="1">
    <source>
        <dbReference type="EMBL" id="MEQ2563879.1"/>
    </source>
</evidence>
<reference evidence="1 2" key="1">
    <citation type="submission" date="2024-03" db="EMBL/GenBank/DDBJ databases">
        <title>Human intestinal bacterial collection.</title>
        <authorList>
            <person name="Pauvert C."/>
            <person name="Hitch T.C.A."/>
            <person name="Clavel T."/>
        </authorList>
    </citation>
    <scope>NUCLEOTIDE SEQUENCE [LARGE SCALE GENOMIC DNA]</scope>
    <source>
        <strain evidence="1 2">CLA-AP-H27</strain>
    </source>
</reference>
<protein>
    <submittedName>
        <fullName evidence="1">Uncharacterized protein</fullName>
    </submittedName>
</protein>
<comment type="caution">
    <text evidence="1">The sequence shown here is derived from an EMBL/GenBank/DDBJ whole genome shotgun (WGS) entry which is preliminary data.</text>
</comment>
<organism evidence="1 2">
    <name type="scientific">Ventrimonas faecis</name>
    <dbReference type="NCBI Taxonomy" id="3133170"/>
    <lineage>
        <taxon>Bacteria</taxon>
        <taxon>Bacillati</taxon>
        <taxon>Bacillota</taxon>
        <taxon>Clostridia</taxon>
        <taxon>Lachnospirales</taxon>
        <taxon>Lachnospiraceae</taxon>
        <taxon>Ventrimonas</taxon>
    </lineage>
</organism>